<evidence type="ECO:0000256" key="8">
    <source>
        <dbReference type="ARBA" id="ARBA00023034"/>
    </source>
</evidence>
<dbReference type="EMBL" id="JALNTZ010000004">
    <property type="protein sequence ID" value="KAJ3653609.1"/>
    <property type="molecule type" value="Genomic_DNA"/>
</dbReference>
<evidence type="ECO:0000256" key="2">
    <source>
        <dbReference type="ARBA" id="ARBA00008661"/>
    </source>
</evidence>
<evidence type="ECO:0000256" key="9">
    <source>
        <dbReference type="ARBA" id="ARBA00023136"/>
    </source>
</evidence>
<evidence type="ECO:0000256" key="1">
    <source>
        <dbReference type="ARBA" id="ARBA00004323"/>
    </source>
</evidence>
<dbReference type="Gene3D" id="3.90.550.50">
    <property type="match status" value="1"/>
</dbReference>
<dbReference type="FunFam" id="3.90.550.50:FF:000001">
    <property type="entry name" value="Hexosyltransferase"/>
    <property type="match status" value="1"/>
</dbReference>
<keyword evidence="5 11" id="KW-0812">Transmembrane</keyword>
<dbReference type="AlphaFoldDB" id="A0AA38IGS6"/>
<evidence type="ECO:0000256" key="6">
    <source>
        <dbReference type="ARBA" id="ARBA00022968"/>
    </source>
</evidence>
<keyword evidence="3 11" id="KW-0328">Glycosyltransferase</keyword>
<evidence type="ECO:0000313" key="12">
    <source>
        <dbReference type="EMBL" id="KAJ3653609.1"/>
    </source>
</evidence>
<dbReference type="EC" id="2.4.1.-" evidence="11"/>
<reference evidence="12" key="1">
    <citation type="journal article" date="2023" name="G3 (Bethesda)">
        <title>Whole genome assemblies of Zophobas morio and Tenebrio molitor.</title>
        <authorList>
            <person name="Kaur S."/>
            <person name="Stinson S.A."/>
            <person name="diCenzo G.C."/>
        </authorList>
    </citation>
    <scope>NUCLEOTIDE SEQUENCE</scope>
    <source>
        <strain evidence="12">QUZm001</strain>
    </source>
</reference>
<organism evidence="12 13">
    <name type="scientific">Zophobas morio</name>
    <dbReference type="NCBI Taxonomy" id="2755281"/>
    <lineage>
        <taxon>Eukaryota</taxon>
        <taxon>Metazoa</taxon>
        <taxon>Ecdysozoa</taxon>
        <taxon>Arthropoda</taxon>
        <taxon>Hexapoda</taxon>
        <taxon>Insecta</taxon>
        <taxon>Pterygota</taxon>
        <taxon>Neoptera</taxon>
        <taxon>Endopterygota</taxon>
        <taxon>Coleoptera</taxon>
        <taxon>Polyphaga</taxon>
        <taxon>Cucujiformia</taxon>
        <taxon>Tenebrionidae</taxon>
        <taxon>Zophobas</taxon>
    </lineage>
</organism>
<sequence>MHLTPKQFFIVIILLALLHIYLLLRCRHAELPLNAWPETTSRNISLYINLDVKNLLTDFCTTPTTLLILVHSHPRNKAARAAIRRTWGDPDRLTKTNALLFFLLGETRNPPSTREIIMAENLEHGDIIVEDFIDNYANLTLKSVSMLKLFQSQNQCRFLLKADDDLFVNVEKLVRIMHFFADSAKEKLLMGRAIWRERRQNDYYDRWYAPRYMFLGRTYPNFLAGPAYVMSLQVAKKLYKAALELPLFHLEDVFLTGICAKKVGIRPQDLPLFTDYGVPKGKCVILRLITMHGFRPKEIFRVQRLLERAQNNYKCSLEYLRSLYQEMEANSTDPKIIEKILAFDNE</sequence>
<dbReference type="GO" id="GO:0016758">
    <property type="term" value="F:hexosyltransferase activity"/>
    <property type="evidence" value="ECO:0007669"/>
    <property type="project" value="InterPro"/>
</dbReference>
<dbReference type="PANTHER" id="PTHR11214:SF314">
    <property type="entry name" value="HEXOSYLTRANSFERASE"/>
    <property type="match status" value="1"/>
</dbReference>
<evidence type="ECO:0000256" key="7">
    <source>
        <dbReference type="ARBA" id="ARBA00022989"/>
    </source>
</evidence>
<dbReference type="PANTHER" id="PTHR11214">
    <property type="entry name" value="BETA-1,3-N-ACETYLGLUCOSAMINYLTRANSFERASE"/>
    <property type="match status" value="1"/>
</dbReference>
<evidence type="ECO:0000256" key="11">
    <source>
        <dbReference type="RuleBase" id="RU363063"/>
    </source>
</evidence>
<comment type="caution">
    <text evidence="12">The sequence shown here is derived from an EMBL/GenBank/DDBJ whole genome shotgun (WGS) entry which is preliminary data.</text>
</comment>
<keyword evidence="9 11" id="KW-0472">Membrane</keyword>
<keyword evidence="13" id="KW-1185">Reference proteome</keyword>
<name>A0AA38IGS6_9CUCU</name>
<comment type="subcellular location">
    <subcellularLocation>
        <location evidence="1 11">Golgi apparatus membrane</location>
        <topology evidence="1 11">Single-pass type II membrane protein</topology>
    </subcellularLocation>
</comment>
<keyword evidence="10" id="KW-0325">Glycoprotein</keyword>
<evidence type="ECO:0000313" key="13">
    <source>
        <dbReference type="Proteomes" id="UP001168821"/>
    </source>
</evidence>
<evidence type="ECO:0000256" key="4">
    <source>
        <dbReference type="ARBA" id="ARBA00022679"/>
    </source>
</evidence>
<keyword evidence="4" id="KW-0808">Transferase</keyword>
<dbReference type="InterPro" id="IPR002659">
    <property type="entry name" value="Glyco_trans_31"/>
</dbReference>
<feature type="transmembrane region" description="Helical" evidence="11">
    <location>
        <begin position="6"/>
        <end position="24"/>
    </location>
</feature>
<keyword evidence="6 11" id="KW-0735">Signal-anchor</keyword>
<evidence type="ECO:0000256" key="10">
    <source>
        <dbReference type="ARBA" id="ARBA00023180"/>
    </source>
</evidence>
<proteinExistence type="inferred from homology"/>
<evidence type="ECO:0000256" key="5">
    <source>
        <dbReference type="ARBA" id="ARBA00022692"/>
    </source>
</evidence>
<gene>
    <name evidence="12" type="ORF">Zmor_012850</name>
</gene>
<dbReference type="GO" id="GO:0000139">
    <property type="term" value="C:Golgi membrane"/>
    <property type="evidence" value="ECO:0007669"/>
    <property type="project" value="UniProtKB-SubCell"/>
</dbReference>
<protein>
    <recommendedName>
        <fullName evidence="11">Hexosyltransferase</fullName>
        <ecNumber evidence="11">2.4.1.-</ecNumber>
    </recommendedName>
</protein>
<comment type="similarity">
    <text evidence="2 11">Belongs to the glycosyltransferase 31 family.</text>
</comment>
<dbReference type="Proteomes" id="UP001168821">
    <property type="component" value="Unassembled WGS sequence"/>
</dbReference>
<dbReference type="Pfam" id="PF01762">
    <property type="entry name" value="Galactosyl_T"/>
    <property type="match status" value="1"/>
</dbReference>
<evidence type="ECO:0000256" key="3">
    <source>
        <dbReference type="ARBA" id="ARBA00022676"/>
    </source>
</evidence>
<keyword evidence="7 11" id="KW-1133">Transmembrane helix</keyword>
<dbReference type="GO" id="GO:0006493">
    <property type="term" value="P:protein O-linked glycosylation"/>
    <property type="evidence" value="ECO:0007669"/>
    <property type="project" value="TreeGrafter"/>
</dbReference>
<keyword evidence="8 11" id="KW-0333">Golgi apparatus</keyword>
<accession>A0AA38IGS6</accession>